<keyword evidence="3" id="KW-1185">Reference proteome</keyword>
<protein>
    <recommendedName>
        <fullName evidence="1">Methyltransferase domain-containing protein</fullName>
    </recommendedName>
</protein>
<dbReference type="Pfam" id="PF13847">
    <property type="entry name" value="Methyltransf_31"/>
    <property type="match status" value="1"/>
</dbReference>
<feature type="domain" description="Methyltransferase" evidence="1">
    <location>
        <begin position="42"/>
        <end position="104"/>
    </location>
</feature>
<dbReference type="AlphaFoldDB" id="A0A0M0LEW8"/>
<dbReference type="PATRIC" id="fig|263475.3.peg.4220"/>
<organism evidence="2 3">
    <name type="scientific">Viridibacillus arvi</name>
    <dbReference type="NCBI Taxonomy" id="263475"/>
    <lineage>
        <taxon>Bacteria</taxon>
        <taxon>Bacillati</taxon>
        <taxon>Bacillota</taxon>
        <taxon>Bacilli</taxon>
        <taxon>Bacillales</taxon>
        <taxon>Caryophanaceae</taxon>
        <taxon>Viridibacillus</taxon>
    </lineage>
</organism>
<dbReference type="CDD" id="cd02440">
    <property type="entry name" value="AdoMet_MTases"/>
    <property type="match status" value="1"/>
</dbReference>
<dbReference type="SUPFAM" id="SSF53335">
    <property type="entry name" value="S-adenosyl-L-methionine-dependent methyltransferases"/>
    <property type="match status" value="1"/>
</dbReference>
<evidence type="ECO:0000313" key="2">
    <source>
        <dbReference type="EMBL" id="KOO49599.1"/>
    </source>
</evidence>
<dbReference type="InterPro" id="IPR029063">
    <property type="entry name" value="SAM-dependent_MTases_sf"/>
</dbReference>
<proteinExistence type="predicted"/>
<dbReference type="OrthoDB" id="9811589at2"/>
<comment type="caution">
    <text evidence="2">The sequence shown here is derived from an EMBL/GenBank/DDBJ whole genome shotgun (WGS) entry which is preliminary data.</text>
</comment>
<reference evidence="3" key="1">
    <citation type="submission" date="2015-08" db="EMBL/GenBank/DDBJ databases">
        <title>Fjat-10028 dsm 16317.</title>
        <authorList>
            <person name="Liu B."/>
            <person name="Wang J."/>
            <person name="Zhu Y."/>
            <person name="Liu G."/>
            <person name="Chen Q."/>
            <person name="Chen Z."/>
            <person name="Lan J."/>
            <person name="Che J."/>
            <person name="Ge C."/>
            <person name="Shi H."/>
            <person name="Pan Z."/>
            <person name="Liu X."/>
        </authorList>
    </citation>
    <scope>NUCLEOTIDE SEQUENCE [LARGE SCALE GENOMIC DNA]</scope>
    <source>
        <strain evidence="3">DSM 16317</strain>
    </source>
</reference>
<dbReference type="Proteomes" id="UP000036867">
    <property type="component" value="Unassembled WGS sequence"/>
</dbReference>
<accession>A0A0M0LEW8</accession>
<dbReference type="InterPro" id="IPR025714">
    <property type="entry name" value="Methyltranfer_dom"/>
</dbReference>
<gene>
    <name evidence="2" type="ORF">AMD00_14755</name>
</gene>
<dbReference type="Gene3D" id="3.40.50.150">
    <property type="entry name" value="Vaccinia Virus protein VP39"/>
    <property type="match status" value="1"/>
</dbReference>
<sequence length="220" mass="25845">MGKIIEFTGEKENQTYWNQFYKTVKIDGESTFCSFVKTYINNEYIVVDIGCGSGRDTKAFAMNGIEVFGIDQSEEAIETNTLLSESEELINFIKVDVSNFAELNSFFEGIKEKRSNKKLLIYSRFFVHSIEESTQKNLMKVLESSLLGGDYVALEFRTKEDEELHKIFDNHYRRYIDSEKFVEEITNEYTFMEIYYYKGRGLSVFKDEDPYLARIIFEKK</sequence>
<evidence type="ECO:0000259" key="1">
    <source>
        <dbReference type="Pfam" id="PF13847"/>
    </source>
</evidence>
<dbReference type="RefSeq" id="WP_053417766.1">
    <property type="nucleotide sequence ID" value="NZ_LILB01000005.1"/>
</dbReference>
<dbReference type="EMBL" id="LILB01000005">
    <property type="protein sequence ID" value="KOO49599.1"/>
    <property type="molecule type" value="Genomic_DNA"/>
</dbReference>
<dbReference type="GeneID" id="301137359"/>
<dbReference type="STRING" id="263475.AMD00_14755"/>
<name>A0A0M0LEW8_9BACL</name>
<evidence type="ECO:0000313" key="3">
    <source>
        <dbReference type="Proteomes" id="UP000036867"/>
    </source>
</evidence>